<dbReference type="PANTHER" id="PTHR30565">
    <property type="entry name" value="PROTEIN YCIF"/>
    <property type="match status" value="1"/>
</dbReference>
<dbReference type="Pfam" id="PF05974">
    <property type="entry name" value="DUF892"/>
    <property type="match status" value="1"/>
</dbReference>
<dbReference type="OrthoDB" id="9795056at2"/>
<dbReference type="RefSeq" id="WP_089834586.1">
    <property type="nucleotide sequence ID" value="NZ_FNBN01000004.1"/>
</dbReference>
<dbReference type="STRING" id="104663.SAMN04488121_104427"/>
<dbReference type="Gene3D" id="1.20.1260.10">
    <property type="match status" value="1"/>
</dbReference>
<feature type="compositionally biased region" description="Polar residues" evidence="1">
    <location>
        <begin position="1"/>
        <end position="26"/>
    </location>
</feature>
<name>A0A1G7ULF3_CHIFI</name>
<dbReference type="InterPro" id="IPR009078">
    <property type="entry name" value="Ferritin-like_SF"/>
</dbReference>
<evidence type="ECO:0000256" key="1">
    <source>
        <dbReference type="SAM" id="MobiDB-lite"/>
    </source>
</evidence>
<dbReference type="CDD" id="cd07909">
    <property type="entry name" value="YciF"/>
    <property type="match status" value="1"/>
</dbReference>
<dbReference type="EMBL" id="FNBN01000004">
    <property type="protein sequence ID" value="SDG48435.1"/>
    <property type="molecule type" value="Genomic_DNA"/>
</dbReference>
<gene>
    <name evidence="2" type="ORF">SAMN04488121_104427</name>
</gene>
<dbReference type="Proteomes" id="UP000199045">
    <property type="component" value="Unassembled WGS sequence"/>
</dbReference>
<dbReference type="SUPFAM" id="SSF47240">
    <property type="entry name" value="Ferritin-like"/>
    <property type="match status" value="1"/>
</dbReference>
<proteinExistence type="predicted"/>
<feature type="compositionally biased region" description="Low complexity" evidence="1">
    <location>
        <begin position="27"/>
        <end position="51"/>
    </location>
</feature>
<protein>
    <submittedName>
        <fullName evidence="2">Ferritin-like metal-binding protein YciE</fullName>
    </submittedName>
</protein>
<dbReference type="PANTHER" id="PTHR30565:SF9">
    <property type="entry name" value="PROTEIN YCIF"/>
    <property type="match status" value="1"/>
</dbReference>
<accession>A0A1G7ULF3</accession>
<organism evidence="2 3">
    <name type="scientific">Chitinophaga filiformis</name>
    <name type="common">Myxococcus filiformis</name>
    <name type="synonym">Flexibacter filiformis</name>
    <dbReference type="NCBI Taxonomy" id="104663"/>
    <lineage>
        <taxon>Bacteria</taxon>
        <taxon>Pseudomonadati</taxon>
        <taxon>Bacteroidota</taxon>
        <taxon>Chitinophagia</taxon>
        <taxon>Chitinophagales</taxon>
        <taxon>Chitinophagaceae</taxon>
        <taxon>Chitinophaga</taxon>
    </lineage>
</organism>
<dbReference type="InterPro" id="IPR047114">
    <property type="entry name" value="YciF"/>
</dbReference>
<dbReference type="AlphaFoldDB" id="A0A1G7ULF3"/>
<feature type="region of interest" description="Disordered" evidence="1">
    <location>
        <begin position="1"/>
        <end position="58"/>
    </location>
</feature>
<reference evidence="2 3" key="1">
    <citation type="submission" date="2016-10" db="EMBL/GenBank/DDBJ databases">
        <authorList>
            <person name="de Groot N.N."/>
        </authorList>
    </citation>
    <scope>NUCLEOTIDE SEQUENCE [LARGE SCALE GENOMIC DNA]</scope>
    <source>
        <strain evidence="2 3">DSM 527</strain>
    </source>
</reference>
<dbReference type="InterPro" id="IPR012347">
    <property type="entry name" value="Ferritin-like"/>
</dbReference>
<dbReference type="InterPro" id="IPR010287">
    <property type="entry name" value="DUF892_YciF-like"/>
</dbReference>
<evidence type="ECO:0000313" key="2">
    <source>
        <dbReference type="EMBL" id="SDG48435.1"/>
    </source>
</evidence>
<evidence type="ECO:0000313" key="3">
    <source>
        <dbReference type="Proteomes" id="UP000199045"/>
    </source>
</evidence>
<sequence>MATRTQSKSRTGSQSKTTGRSAAGSKSMSTSRTAPRASSSSRSSSSRSSKSQNEDMPNSKFHQLFMDQLKDIYWAEKALVKALGKMQKAATSEELADAISNHQEQTREHVNRLERVFESLGQTAKAKKCPAMEGLIEEGQEVIDDTEEDSSVRDAGLIICAQKIEHYEIATYGSLRTLAGRMGHEEVARLLDQTLGEEKETDVLLTQLAESSVNEEAAAE</sequence>